<protein>
    <submittedName>
        <fullName evidence="3 4">Butyrophilin subfamily 1 member A1</fullName>
    </submittedName>
</protein>
<evidence type="ECO:0000313" key="2">
    <source>
        <dbReference type="Proteomes" id="UP000515152"/>
    </source>
</evidence>
<dbReference type="RefSeq" id="XP_042565087.1">
    <property type="nucleotide sequence ID" value="XM_042709153.1"/>
</dbReference>
<dbReference type="SMART" id="SM00449">
    <property type="entry name" value="SPRY"/>
    <property type="match status" value="1"/>
</dbReference>
<dbReference type="GeneID" id="105894516"/>
<dbReference type="InterPro" id="IPR050143">
    <property type="entry name" value="TRIM/RBCC"/>
</dbReference>
<evidence type="ECO:0000259" key="1">
    <source>
        <dbReference type="PROSITE" id="PS50188"/>
    </source>
</evidence>
<keyword evidence="2" id="KW-1185">Reference proteome</keyword>
<dbReference type="PRINTS" id="PR01407">
    <property type="entry name" value="BUTYPHLNCDUF"/>
</dbReference>
<dbReference type="Gene3D" id="2.60.120.920">
    <property type="match status" value="1"/>
</dbReference>
<dbReference type="RefSeq" id="XP_042565088.1">
    <property type="nucleotide sequence ID" value="XM_042709154.1"/>
</dbReference>
<dbReference type="Pfam" id="PF00622">
    <property type="entry name" value="SPRY"/>
    <property type="match status" value="1"/>
</dbReference>
<evidence type="ECO:0000313" key="5">
    <source>
        <dbReference type="RefSeq" id="XP_042565088.1"/>
    </source>
</evidence>
<dbReference type="Proteomes" id="UP000515152">
    <property type="component" value="Chromosome 11"/>
</dbReference>
<name>A0A6P8FZ66_CLUHA</name>
<feature type="domain" description="B30.2/SPRY" evidence="1">
    <location>
        <begin position="1"/>
        <end position="196"/>
    </location>
</feature>
<gene>
    <name evidence="3 4 5" type="primary">si:ch73-54f23.4</name>
</gene>
<dbReference type="Pfam" id="PF13765">
    <property type="entry name" value="PRY"/>
    <property type="match status" value="1"/>
</dbReference>
<accession>A0A6P8FZ66</accession>
<evidence type="ECO:0000313" key="3">
    <source>
        <dbReference type="RefSeq" id="XP_042565086.1"/>
    </source>
</evidence>
<dbReference type="InterPro" id="IPR001870">
    <property type="entry name" value="B30.2/SPRY"/>
</dbReference>
<sequence>MCSVNLSITDISILNFDPETAHPFLTVSPTCTSVCFDDDKKMPTKEELERNPRCFNYYYCVMGRERFTSGRHYWELDVAKKTAWRVGVAREDVPRGEMTTSDTATGFWTLSLKGGTILACTSPKPTPVRTSFPPPRIGVFLDYDREEVTFYNAVTMMPLYSFFMENVEGPIVSFYNPCDTDYGKNISPLSIFWPSL</sequence>
<dbReference type="RefSeq" id="XP_042565086.1">
    <property type="nucleotide sequence ID" value="XM_042709152.1"/>
</dbReference>
<dbReference type="InterPro" id="IPR003879">
    <property type="entry name" value="Butyrophylin_SPRY"/>
</dbReference>
<dbReference type="InterPro" id="IPR013320">
    <property type="entry name" value="ConA-like_dom_sf"/>
</dbReference>
<reference evidence="3 4" key="1">
    <citation type="submission" date="2025-04" db="UniProtKB">
        <authorList>
            <consortium name="RefSeq"/>
        </authorList>
    </citation>
    <scope>IDENTIFICATION</scope>
</reference>
<dbReference type="InterPro" id="IPR006574">
    <property type="entry name" value="PRY"/>
</dbReference>
<dbReference type="SMART" id="SM00589">
    <property type="entry name" value="PRY"/>
    <property type="match status" value="1"/>
</dbReference>
<proteinExistence type="predicted"/>
<dbReference type="KEGG" id="char:105894516"/>
<dbReference type="InterPro" id="IPR003877">
    <property type="entry name" value="SPRY_dom"/>
</dbReference>
<dbReference type="PANTHER" id="PTHR24103">
    <property type="entry name" value="E3 UBIQUITIN-PROTEIN LIGASE TRIM"/>
    <property type="match status" value="1"/>
</dbReference>
<dbReference type="PROSITE" id="PS50188">
    <property type="entry name" value="B302_SPRY"/>
    <property type="match status" value="1"/>
</dbReference>
<organism evidence="2 3">
    <name type="scientific">Clupea harengus</name>
    <name type="common">Atlantic herring</name>
    <dbReference type="NCBI Taxonomy" id="7950"/>
    <lineage>
        <taxon>Eukaryota</taxon>
        <taxon>Metazoa</taxon>
        <taxon>Chordata</taxon>
        <taxon>Craniata</taxon>
        <taxon>Vertebrata</taxon>
        <taxon>Euteleostomi</taxon>
        <taxon>Actinopterygii</taxon>
        <taxon>Neopterygii</taxon>
        <taxon>Teleostei</taxon>
        <taxon>Clupei</taxon>
        <taxon>Clupeiformes</taxon>
        <taxon>Clupeoidei</taxon>
        <taxon>Clupeidae</taxon>
        <taxon>Clupea</taxon>
    </lineage>
</organism>
<dbReference type="SUPFAM" id="SSF49899">
    <property type="entry name" value="Concanavalin A-like lectins/glucanases"/>
    <property type="match status" value="1"/>
</dbReference>
<dbReference type="CDD" id="cd13733">
    <property type="entry name" value="SPRY_PRY_C-I_1"/>
    <property type="match status" value="1"/>
</dbReference>
<dbReference type="OrthoDB" id="6270329at2759"/>
<dbReference type="AlphaFoldDB" id="A0A6P8FZ66"/>
<dbReference type="InterPro" id="IPR043136">
    <property type="entry name" value="B30.2/SPRY_sf"/>
</dbReference>
<evidence type="ECO:0000313" key="4">
    <source>
        <dbReference type="RefSeq" id="XP_042565087.1"/>
    </source>
</evidence>